<reference evidence="2 3" key="1">
    <citation type="journal article" date="2023" name="J. Hered.">
        <title>Chromosome-level genome of the wood stork (Mycteria americana) provides insight into avian chromosome evolution.</title>
        <authorList>
            <person name="Flamio R. Jr."/>
            <person name="Ramstad K.M."/>
        </authorList>
    </citation>
    <scope>NUCLEOTIDE SEQUENCE [LARGE SCALE GENOMIC DNA]</scope>
    <source>
        <strain evidence="2">JAX WOST 10</strain>
    </source>
</reference>
<evidence type="ECO:0000256" key="1">
    <source>
        <dbReference type="SAM" id="MobiDB-lite"/>
    </source>
</evidence>
<sequence length="189" mass="21660">MIETGIQTASENTMVEIGTQTTTTTVIASAVKKKQWTRRSTGPYHRLVREEEEEEVFDQEVSPSAKKLEEGMREIRQEAETTQSLTSKEIQDMRKDYSRQPARPTVSNWKVRKPNRWYPLLETGELREKLEKRQQLSVSGGGSSQGKRTSAEEGIHYLRELAVLEVIYGDLDNNQVSKDPEDVLCIWAM</sequence>
<evidence type="ECO:0000313" key="2">
    <source>
        <dbReference type="EMBL" id="KAK4810479.1"/>
    </source>
</evidence>
<gene>
    <name evidence="2" type="ORF">QYF61_004259</name>
</gene>
<evidence type="ECO:0000313" key="3">
    <source>
        <dbReference type="Proteomes" id="UP001333110"/>
    </source>
</evidence>
<dbReference type="AlphaFoldDB" id="A0AAN7MPR0"/>
<comment type="caution">
    <text evidence="2">The sequence shown here is derived from an EMBL/GenBank/DDBJ whole genome shotgun (WGS) entry which is preliminary data.</text>
</comment>
<proteinExistence type="predicted"/>
<organism evidence="2 3">
    <name type="scientific">Mycteria americana</name>
    <name type="common">Wood stork</name>
    <dbReference type="NCBI Taxonomy" id="33587"/>
    <lineage>
        <taxon>Eukaryota</taxon>
        <taxon>Metazoa</taxon>
        <taxon>Chordata</taxon>
        <taxon>Craniata</taxon>
        <taxon>Vertebrata</taxon>
        <taxon>Euteleostomi</taxon>
        <taxon>Archelosauria</taxon>
        <taxon>Archosauria</taxon>
        <taxon>Dinosauria</taxon>
        <taxon>Saurischia</taxon>
        <taxon>Theropoda</taxon>
        <taxon>Coelurosauria</taxon>
        <taxon>Aves</taxon>
        <taxon>Neognathae</taxon>
        <taxon>Neoaves</taxon>
        <taxon>Aequornithes</taxon>
        <taxon>Ciconiiformes</taxon>
        <taxon>Ciconiidae</taxon>
        <taxon>Mycteria</taxon>
    </lineage>
</organism>
<feature type="region of interest" description="Disordered" evidence="1">
    <location>
        <begin position="77"/>
        <end position="101"/>
    </location>
</feature>
<name>A0AAN7MPR0_MYCAM</name>
<feature type="compositionally biased region" description="Basic and acidic residues" evidence="1">
    <location>
        <begin position="89"/>
        <end position="98"/>
    </location>
</feature>
<protein>
    <submittedName>
        <fullName evidence="2">Uncharacterized protein</fullName>
    </submittedName>
</protein>
<dbReference type="Proteomes" id="UP001333110">
    <property type="component" value="Unassembled WGS sequence"/>
</dbReference>
<keyword evidence="3" id="KW-1185">Reference proteome</keyword>
<accession>A0AAN7MPR0</accession>
<dbReference type="EMBL" id="JAUNZN010000018">
    <property type="protein sequence ID" value="KAK4810479.1"/>
    <property type="molecule type" value="Genomic_DNA"/>
</dbReference>